<accession>A0AAV7MFG0</accession>
<dbReference type="EMBL" id="JANPWB010000014">
    <property type="protein sequence ID" value="KAJ1098930.1"/>
    <property type="molecule type" value="Genomic_DNA"/>
</dbReference>
<proteinExistence type="predicted"/>
<gene>
    <name evidence="2" type="ORF">NDU88_004037</name>
</gene>
<feature type="compositionally biased region" description="Basic and acidic residues" evidence="1">
    <location>
        <begin position="53"/>
        <end position="67"/>
    </location>
</feature>
<evidence type="ECO:0000313" key="2">
    <source>
        <dbReference type="EMBL" id="KAJ1098930.1"/>
    </source>
</evidence>
<organism evidence="2 3">
    <name type="scientific">Pleurodeles waltl</name>
    <name type="common">Iberian ribbed newt</name>
    <dbReference type="NCBI Taxonomy" id="8319"/>
    <lineage>
        <taxon>Eukaryota</taxon>
        <taxon>Metazoa</taxon>
        <taxon>Chordata</taxon>
        <taxon>Craniata</taxon>
        <taxon>Vertebrata</taxon>
        <taxon>Euteleostomi</taxon>
        <taxon>Amphibia</taxon>
        <taxon>Batrachia</taxon>
        <taxon>Caudata</taxon>
        <taxon>Salamandroidea</taxon>
        <taxon>Salamandridae</taxon>
        <taxon>Pleurodelinae</taxon>
        <taxon>Pleurodeles</taxon>
    </lineage>
</organism>
<protein>
    <submittedName>
        <fullName evidence="2">Uncharacterized protein</fullName>
    </submittedName>
</protein>
<name>A0AAV7MFG0_PLEWA</name>
<feature type="region of interest" description="Disordered" evidence="1">
    <location>
        <begin position="53"/>
        <end position="73"/>
    </location>
</feature>
<reference evidence="2" key="1">
    <citation type="journal article" date="2022" name="bioRxiv">
        <title>Sequencing and chromosome-scale assembly of the giantPleurodeles waltlgenome.</title>
        <authorList>
            <person name="Brown T."/>
            <person name="Elewa A."/>
            <person name="Iarovenko S."/>
            <person name="Subramanian E."/>
            <person name="Araus A.J."/>
            <person name="Petzold A."/>
            <person name="Susuki M."/>
            <person name="Suzuki K.-i.T."/>
            <person name="Hayashi T."/>
            <person name="Toyoda A."/>
            <person name="Oliveira C."/>
            <person name="Osipova E."/>
            <person name="Leigh N.D."/>
            <person name="Simon A."/>
            <person name="Yun M.H."/>
        </authorList>
    </citation>
    <scope>NUCLEOTIDE SEQUENCE</scope>
    <source>
        <strain evidence="2">20211129_DDA</strain>
        <tissue evidence="2">Liver</tissue>
    </source>
</reference>
<feature type="compositionally biased region" description="Low complexity" evidence="1">
    <location>
        <begin position="101"/>
        <end position="112"/>
    </location>
</feature>
<evidence type="ECO:0000313" key="3">
    <source>
        <dbReference type="Proteomes" id="UP001066276"/>
    </source>
</evidence>
<dbReference type="AlphaFoldDB" id="A0AAV7MFG0"/>
<comment type="caution">
    <text evidence="2">The sequence shown here is derived from an EMBL/GenBank/DDBJ whole genome shotgun (WGS) entry which is preliminary data.</text>
</comment>
<keyword evidence="3" id="KW-1185">Reference proteome</keyword>
<evidence type="ECO:0000256" key="1">
    <source>
        <dbReference type="SAM" id="MobiDB-lite"/>
    </source>
</evidence>
<sequence length="130" mass="13549">MGGPPTLADALHCPELAEDVGLPLRERWIGAEEPGSVRVALLAVPLTLNSWKVGEDVGRPPRERWTGAEESGSGRVDLLAVPLTLKLLDGGNPLGLDREGSGVARGRVARPGGTTGAESEAGVQREQQGI</sequence>
<feature type="region of interest" description="Disordered" evidence="1">
    <location>
        <begin position="91"/>
        <end position="130"/>
    </location>
</feature>
<dbReference type="Proteomes" id="UP001066276">
    <property type="component" value="Chromosome 10"/>
</dbReference>